<gene>
    <name evidence="14" type="ORF">PL336_17005</name>
</gene>
<proteinExistence type="predicted"/>
<geneLocation type="plasmid" evidence="14 15">
    <name>unnamed1</name>
</geneLocation>
<evidence type="ECO:0000259" key="13">
    <source>
        <dbReference type="Pfam" id="PF01370"/>
    </source>
</evidence>
<keyword evidence="8" id="KW-0333">Golgi apparatus</keyword>
<dbReference type="InterPro" id="IPR001509">
    <property type="entry name" value="Epimerase_deHydtase"/>
</dbReference>
<dbReference type="FunFam" id="3.40.50.720:FF:000065">
    <property type="entry name" value="UDP-glucuronic acid decarboxylase 1"/>
    <property type="match status" value="1"/>
</dbReference>
<evidence type="ECO:0000256" key="10">
    <source>
        <dbReference type="ARBA" id="ARBA00023180"/>
    </source>
</evidence>
<sequence>MSLHRPKLHSHRTISRGPKAGRRILVAGGAGFLGSHLCHTLLNDEHVVICMDNFETGRMSNIALLLNDPNFILVRHDIIDPLPDIGPVDEIYNLACAASPPKYQIDPIHTLKTNIWGAINLLELAVSCDAKILQSSTSEVYGDPETSPQSEDYRGCVNTMGPRACYDEGKRAAETLFYDYCQTRGARIRVARIFNTYGPSMCPTDGRVISNFMVQALSGAPLTIYGHGNQTRSFCYVSDMIAGLMALMAAPDSAVGPYNLGNPEEFTIAALAHGILEILGLPPIIHYRDLPQDDPRQRCPDITKANRDLNWAPRISLAEGLSYTMPYFETELRQMKPALIAE</sequence>
<dbReference type="PANTHER" id="PTHR43078:SF6">
    <property type="entry name" value="UDP-GLUCURONIC ACID DECARBOXYLASE 1"/>
    <property type="match status" value="1"/>
</dbReference>
<dbReference type="InterPro" id="IPR044516">
    <property type="entry name" value="UXS-like"/>
</dbReference>
<evidence type="ECO:0000256" key="2">
    <source>
        <dbReference type="ARBA" id="ARBA00004323"/>
    </source>
</evidence>
<dbReference type="PANTHER" id="PTHR43078">
    <property type="entry name" value="UDP-GLUCURONIC ACID DECARBOXYLASE-RELATED"/>
    <property type="match status" value="1"/>
</dbReference>
<comment type="subcellular location">
    <subcellularLocation>
        <location evidence="2">Golgi apparatus membrane</location>
        <topology evidence="2">Single-pass type II membrane protein</topology>
    </subcellularLocation>
    <subcellularLocation>
        <location evidence="12">Golgi apparatus</location>
        <location evidence="12">Golgi stack membrane</location>
    </subcellularLocation>
</comment>
<protein>
    <submittedName>
        <fullName evidence="14">SDR family oxidoreductase</fullName>
    </submittedName>
</protein>
<reference evidence="14" key="1">
    <citation type="submission" date="2023-01" db="EMBL/GenBank/DDBJ databases">
        <title>Comparative genomic analysis of cold water coral derived Sulfitobacter faviae: insights into their metabolism and habitat adaptation.</title>
        <authorList>
            <person name="Guo Y."/>
            <person name="Lin S."/>
            <person name="Huang Z."/>
            <person name="Tang K."/>
            <person name="Wang X."/>
        </authorList>
    </citation>
    <scope>NUCLEOTIDE SEQUENCE</scope>
    <source>
        <strain evidence="14">SCSIO W_1865</strain>
        <plasmid evidence="14">unnamed1</plasmid>
    </source>
</reference>
<keyword evidence="10" id="KW-0325">Glycoprotein</keyword>
<dbReference type="RefSeq" id="WP_271690092.1">
    <property type="nucleotide sequence ID" value="NZ_CP116424.1"/>
</dbReference>
<keyword evidence="9" id="KW-0472">Membrane</keyword>
<evidence type="ECO:0000256" key="11">
    <source>
        <dbReference type="ARBA" id="ARBA00023239"/>
    </source>
</evidence>
<dbReference type="GO" id="GO:0048040">
    <property type="term" value="F:UDP-glucuronate decarboxylase activity"/>
    <property type="evidence" value="ECO:0007669"/>
    <property type="project" value="TreeGrafter"/>
</dbReference>
<feature type="domain" description="NAD-dependent epimerase/dehydratase" evidence="13">
    <location>
        <begin position="24"/>
        <end position="261"/>
    </location>
</feature>
<dbReference type="GO" id="GO:0070403">
    <property type="term" value="F:NAD+ binding"/>
    <property type="evidence" value="ECO:0007669"/>
    <property type="project" value="InterPro"/>
</dbReference>
<evidence type="ECO:0000256" key="9">
    <source>
        <dbReference type="ARBA" id="ARBA00023136"/>
    </source>
</evidence>
<evidence type="ECO:0000256" key="12">
    <source>
        <dbReference type="ARBA" id="ARBA00037859"/>
    </source>
</evidence>
<keyword evidence="11" id="KW-0456">Lyase</keyword>
<dbReference type="EMBL" id="CP116424">
    <property type="protein sequence ID" value="WCE71952.1"/>
    <property type="molecule type" value="Genomic_DNA"/>
</dbReference>
<evidence type="ECO:0000256" key="7">
    <source>
        <dbReference type="ARBA" id="ARBA00023027"/>
    </source>
</evidence>
<evidence type="ECO:0000313" key="14">
    <source>
        <dbReference type="EMBL" id="WCE71952.1"/>
    </source>
</evidence>
<evidence type="ECO:0000256" key="8">
    <source>
        <dbReference type="ARBA" id="ARBA00023034"/>
    </source>
</evidence>
<evidence type="ECO:0000313" key="15">
    <source>
        <dbReference type="Proteomes" id="UP001210770"/>
    </source>
</evidence>
<keyword evidence="5" id="KW-0735">Signal-anchor</keyword>
<dbReference type="SUPFAM" id="SSF51735">
    <property type="entry name" value="NAD(P)-binding Rossmann-fold domains"/>
    <property type="match status" value="1"/>
</dbReference>
<evidence type="ECO:0000256" key="3">
    <source>
        <dbReference type="ARBA" id="ARBA00022692"/>
    </source>
</evidence>
<evidence type="ECO:0000256" key="1">
    <source>
        <dbReference type="ARBA" id="ARBA00001911"/>
    </source>
</evidence>
<keyword evidence="7" id="KW-0520">NAD</keyword>
<evidence type="ECO:0000256" key="4">
    <source>
        <dbReference type="ARBA" id="ARBA00022793"/>
    </source>
</evidence>
<evidence type="ECO:0000256" key="5">
    <source>
        <dbReference type="ARBA" id="ARBA00022968"/>
    </source>
</evidence>
<dbReference type="Proteomes" id="UP001210770">
    <property type="component" value="Plasmid unnamed1"/>
</dbReference>
<keyword evidence="3" id="KW-0812">Transmembrane</keyword>
<dbReference type="GO" id="GO:0005737">
    <property type="term" value="C:cytoplasm"/>
    <property type="evidence" value="ECO:0007669"/>
    <property type="project" value="TreeGrafter"/>
</dbReference>
<keyword evidence="4" id="KW-0210">Decarboxylase</keyword>
<evidence type="ECO:0000256" key="6">
    <source>
        <dbReference type="ARBA" id="ARBA00022989"/>
    </source>
</evidence>
<comment type="cofactor">
    <cofactor evidence="1">
        <name>NAD(+)</name>
        <dbReference type="ChEBI" id="CHEBI:57540"/>
    </cofactor>
</comment>
<keyword evidence="6" id="KW-1133">Transmembrane helix</keyword>
<organism evidence="14 15">
    <name type="scientific">Sulfitobacter faviae</name>
    <dbReference type="NCBI Taxonomy" id="1775881"/>
    <lineage>
        <taxon>Bacteria</taxon>
        <taxon>Pseudomonadati</taxon>
        <taxon>Pseudomonadota</taxon>
        <taxon>Alphaproteobacteria</taxon>
        <taxon>Rhodobacterales</taxon>
        <taxon>Roseobacteraceae</taxon>
        <taxon>Sulfitobacter</taxon>
    </lineage>
</organism>
<keyword evidence="14" id="KW-0614">Plasmid</keyword>
<dbReference type="InterPro" id="IPR036291">
    <property type="entry name" value="NAD(P)-bd_dom_sf"/>
</dbReference>
<dbReference type="CDD" id="cd05230">
    <property type="entry name" value="UGD_SDR_e"/>
    <property type="match status" value="1"/>
</dbReference>
<dbReference type="Pfam" id="PF01370">
    <property type="entry name" value="Epimerase"/>
    <property type="match status" value="1"/>
</dbReference>
<dbReference type="AlphaFoldDB" id="A0AAX3LU52"/>
<dbReference type="GO" id="GO:0042732">
    <property type="term" value="P:D-xylose metabolic process"/>
    <property type="evidence" value="ECO:0007669"/>
    <property type="project" value="InterPro"/>
</dbReference>
<name>A0AAX3LU52_9RHOB</name>
<accession>A0AAX3LU52</accession>
<dbReference type="Gene3D" id="3.40.50.720">
    <property type="entry name" value="NAD(P)-binding Rossmann-like Domain"/>
    <property type="match status" value="1"/>
</dbReference>